<dbReference type="RefSeq" id="WP_128559480.1">
    <property type="nucleotide sequence ID" value="NZ_QUAK01000232.1"/>
</dbReference>
<dbReference type="Proteomes" id="UP000263094">
    <property type="component" value="Unassembled WGS sequence"/>
</dbReference>
<dbReference type="OrthoDB" id="8957634at2"/>
<comment type="caution">
    <text evidence="2">The sequence shown here is derived from an EMBL/GenBank/DDBJ whole genome shotgun (WGS) entry which is preliminary data.</text>
</comment>
<dbReference type="AlphaFoldDB" id="A0A372LWW5"/>
<accession>A0A372LWW5</accession>
<dbReference type="EMBL" id="QUAK01000232">
    <property type="protein sequence ID" value="RFU82785.1"/>
    <property type="molecule type" value="Genomic_DNA"/>
</dbReference>
<evidence type="ECO:0000313" key="2">
    <source>
        <dbReference type="EMBL" id="RFU82785.1"/>
    </source>
</evidence>
<evidence type="ECO:0000313" key="3">
    <source>
        <dbReference type="Proteomes" id="UP000263094"/>
    </source>
</evidence>
<dbReference type="InterPro" id="IPR029058">
    <property type="entry name" value="AB_hydrolase_fold"/>
</dbReference>
<keyword evidence="2" id="KW-0378">Hydrolase</keyword>
<dbReference type="GO" id="GO:0016787">
    <property type="term" value="F:hydrolase activity"/>
    <property type="evidence" value="ECO:0007669"/>
    <property type="project" value="UniProtKB-KW"/>
</dbReference>
<dbReference type="InterPro" id="IPR050266">
    <property type="entry name" value="AB_hydrolase_sf"/>
</dbReference>
<proteinExistence type="predicted"/>
<dbReference type="PANTHER" id="PTHR43798">
    <property type="entry name" value="MONOACYLGLYCEROL LIPASE"/>
    <property type="match status" value="1"/>
</dbReference>
<reference evidence="2 3" key="1">
    <citation type="submission" date="2018-08" db="EMBL/GenBank/DDBJ databases">
        <title>Isolation, diversity and antifungal activity of Actinobacteria from wheat.</title>
        <authorList>
            <person name="Han C."/>
        </authorList>
    </citation>
    <scope>NUCLEOTIDE SEQUENCE [LARGE SCALE GENOMIC DNA]</scope>
    <source>
        <strain evidence="2 3">NEAU-YY421</strain>
    </source>
</reference>
<evidence type="ECO:0000259" key="1">
    <source>
        <dbReference type="Pfam" id="PF00561"/>
    </source>
</evidence>
<dbReference type="Pfam" id="PF00561">
    <property type="entry name" value="Abhydrolase_1"/>
    <property type="match status" value="1"/>
</dbReference>
<sequence length="290" mass="30956">MKEAVVNGVTLEYETRGSGEPVILLHGGLLADENKPLVDQPALTDHYQVVNYHRRGFAGSTRTNAPTSIEEQAADCAALLRHLGLGPAHLIGHSLGGAIALQTVLAEPESVRSLTLLEPALMGQIAKAKAQGDPGAKQSQQQFTAAFDKVLEVARTGDKRAALMAFLESRAGDAFRGVLDFLTASGEMDQAVRDADTFLQIEMPAAFAWNFTAADAARIHRPVLSVLGAHSPQRAQMVHSVLSEWIPQTRLLVLDAAEHALPLMDPPGLASGVAHFLTRQSDPRVEVSAA</sequence>
<organism evidence="2 3">
    <name type="scientific">Streptomyces triticagri</name>
    <dbReference type="NCBI Taxonomy" id="2293568"/>
    <lineage>
        <taxon>Bacteria</taxon>
        <taxon>Bacillati</taxon>
        <taxon>Actinomycetota</taxon>
        <taxon>Actinomycetes</taxon>
        <taxon>Kitasatosporales</taxon>
        <taxon>Streptomycetaceae</taxon>
        <taxon>Streptomyces</taxon>
    </lineage>
</organism>
<dbReference type="PANTHER" id="PTHR43798:SF33">
    <property type="entry name" value="HYDROLASE, PUTATIVE (AFU_ORTHOLOGUE AFUA_2G14860)-RELATED"/>
    <property type="match status" value="1"/>
</dbReference>
<name>A0A372LWW5_9ACTN</name>
<protein>
    <submittedName>
        <fullName evidence="2">Alpha/beta hydrolase</fullName>
    </submittedName>
</protein>
<dbReference type="PRINTS" id="PR00111">
    <property type="entry name" value="ABHYDROLASE"/>
</dbReference>
<dbReference type="SUPFAM" id="SSF53474">
    <property type="entry name" value="alpha/beta-Hydrolases"/>
    <property type="match status" value="1"/>
</dbReference>
<dbReference type="GO" id="GO:0016020">
    <property type="term" value="C:membrane"/>
    <property type="evidence" value="ECO:0007669"/>
    <property type="project" value="TreeGrafter"/>
</dbReference>
<dbReference type="Gene3D" id="3.40.50.1820">
    <property type="entry name" value="alpha/beta hydrolase"/>
    <property type="match status" value="1"/>
</dbReference>
<dbReference type="InterPro" id="IPR000073">
    <property type="entry name" value="AB_hydrolase_1"/>
</dbReference>
<feature type="domain" description="AB hydrolase-1" evidence="1">
    <location>
        <begin position="21"/>
        <end position="261"/>
    </location>
</feature>
<gene>
    <name evidence="2" type="ORF">DY218_31040</name>
</gene>
<keyword evidence="3" id="KW-1185">Reference proteome</keyword>